<dbReference type="OrthoDB" id="5292493at2"/>
<dbReference type="Proteomes" id="UP000184048">
    <property type="component" value="Unassembled WGS sequence"/>
</dbReference>
<keyword evidence="6" id="KW-1185">Reference proteome</keyword>
<dbReference type="Gene3D" id="2.120.10.30">
    <property type="entry name" value="TolB, C-terminal domain"/>
    <property type="match status" value="1"/>
</dbReference>
<dbReference type="STRING" id="1121884.SAMN02745131_02315"/>
<gene>
    <name evidence="5" type="ORF">SAMN02745131_02315</name>
</gene>
<dbReference type="Pfam" id="PF06977">
    <property type="entry name" value="SdiA-regulated"/>
    <property type="match status" value="1"/>
</dbReference>
<proteinExistence type="inferred from homology"/>
<keyword evidence="3" id="KW-1003">Cell membrane</keyword>
<dbReference type="InterPro" id="IPR009722">
    <property type="entry name" value="YjiK/CarP"/>
</dbReference>
<keyword evidence="4" id="KW-0472">Membrane</keyword>
<protein>
    <submittedName>
        <fullName evidence="5">SdiA-regulated</fullName>
    </submittedName>
</protein>
<comment type="similarity">
    <text evidence="2">Belongs to the YjiK family.</text>
</comment>
<organism evidence="5 6">
    <name type="scientific">Flavisolibacter ginsengisoli DSM 18119</name>
    <dbReference type="NCBI Taxonomy" id="1121884"/>
    <lineage>
        <taxon>Bacteria</taxon>
        <taxon>Pseudomonadati</taxon>
        <taxon>Bacteroidota</taxon>
        <taxon>Chitinophagia</taxon>
        <taxon>Chitinophagales</taxon>
        <taxon>Chitinophagaceae</taxon>
        <taxon>Flavisolibacter</taxon>
    </lineage>
</organism>
<evidence type="ECO:0000256" key="4">
    <source>
        <dbReference type="ARBA" id="ARBA00023136"/>
    </source>
</evidence>
<dbReference type="AlphaFoldDB" id="A0A1M5AQV8"/>
<dbReference type="EMBL" id="FQUU01000009">
    <property type="protein sequence ID" value="SHF32487.1"/>
    <property type="molecule type" value="Genomic_DNA"/>
</dbReference>
<sequence>MSIQYLTKYVFLSLIILSSCVNNNKDKKDNDKALVAGRAVAVSSAGTYDMSKPVNKWELPPQLNEISGIVKIDNNHILAIEDLHPTLYTLNLDKGKASIADTVSFYETAKDKFDIEDVAVIGNDAYALWSHGSIFKITDWKKGKQVKEIETGLDKKNNTEGLAYDPVTGNLLIACKNESGLADEKKSARALYELDIKSEKLLEKPFLVIESKDLKAMSGDKVKFFPSGVAIHPATHDIYVISTKDTKCMAQFSHDGQLKSFTYLDKDLLEQPEGISFDPSGNLYISTEGKHGQPAYIYQFGLIKQ</sequence>
<dbReference type="GO" id="GO:0005886">
    <property type="term" value="C:plasma membrane"/>
    <property type="evidence" value="ECO:0007669"/>
    <property type="project" value="UniProtKB-SubCell"/>
</dbReference>
<evidence type="ECO:0000256" key="3">
    <source>
        <dbReference type="ARBA" id="ARBA00022475"/>
    </source>
</evidence>
<comment type="subcellular location">
    <subcellularLocation>
        <location evidence="1">Cell membrane</location>
    </subcellularLocation>
</comment>
<dbReference type="SUPFAM" id="SSF63825">
    <property type="entry name" value="YWTD domain"/>
    <property type="match status" value="1"/>
</dbReference>
<dbReference type="RefSeq" id="WP_072835495.1">
    <property type="nucleotide sequence ID" value="NZ_FQUU01000009.1"/>
</dbReference>
<evidence type="ECO:0000256" key="2">
    <source>
        <dbReference type="ARBA" id="ARBA00009852"/>
    </source>
</evidence>
<reference evidence="5 6" key="1">
    <citation type="submission" date="2016-11" db="EMBL/GenBank/DDBJ databases">
        <authorList>
            <person name="Jaros S."/>
            <person name="Januszkiewicz K."/>
            <person name="Wedrychowicz H."/>
        </authorList>
    </citation>
    <scope>NUCLEOTIDE SEQUENCE [LARGE SCALE GENOMIC DNA]</scope>
    <source>
        <strain evidence="5 6">DSM 18119</strain>
    </source>
</reference>
<evidence type="ECO:0000313" key="5">
    <source>
        <dbReference type="EMBL" id="SHF32487.1"/>
    </source>
</evidence>
<name>A0A1M5AQV8_9BACT</name>
<evidence type="ECO:0000313" key="6">
    <source>
        <dbReference type="Proteomes" id="UP000184048"/>
    </source>
</evidence>
<accession>A0A1M5AQV8</accession>
<evidence type="ECO:0000256" key="1">
    <source>
        <dbReference type="ARBA" id="ARBA00004236"/>
    </source>
</evidence>
<dbReference type="InterPro" id="IPR011042">
    <property type="entry name" value="6-blade_b-propeller_TolB-like"/>
</dbReference>